<dbReference type="Pfam" id="PF02984">
    <property type="entry name" value="Cyclin_C"/>
    <property type="match status" value="1"/>
</dbReference>
<evidence type="ECO:0000256" key="4">
    <source>
        <dbReference type="ARBA" id="ARBA00023306"/>
    </source>
</evidence>
<evidence type="ECO:0000313" key="10">
    <source>
        <dbReference type="Proteomes" id="UP000636709"/>
    </source>
</evidence>
<keyword evidence="3 5" id="KW-0195">Cyclin</keyword>
<dbReference type="FunFam" id="1.10.472.10:FF:000069">
    <property type="entry name" value="Cyclin-D5-1"/>
    <property type="match status" value="1"/>
</dbReference>
<dbReference type="AlphaFoldDB" id="A0A835EV45"/>
<sequence length="395" mass="42340">MGDAEGDCSSAGCSFSLMCLEDGADIDGGAGEEELLLVLCGDSEGEDDEEEYVGHLVSKESSFCCSPSSSSSSPAFSDFSDAGAESSSMPSSDDDWFRCARRATVKWILEVSERSKKLPSFTYRTSGTPDRHVFLFLDRPPPPPPLLQTRACFGFSHRTAYLAVAYFDRFCLHRCFDRSVMPWAARLLAVACVSVAAKMEEYSAPALSEFSAGGDDEYEFSCVSIRRMELLVLSTLEWRMAGVTPFDYLPCLRSMLRRRNNAGDGGGGGIVAAKAATLIFTAAQAASVLDYRPSTVAVAAVLAAIHGAMTKEALESKMSSLSPSCLLDKEDVYACYNLMLSESERSSAATSNTAKRPPPSSPDSIGAASSYESIDAATARCSKRVKLVELPAIGL</sequence>
<evidence type="ECO:0000313" key="9">
    <source>
        <dbReference type="EMBL" id="KAF8722123.1"/>
    </source>
</evidence>
<organism evidence="9 10">
    <name type="scientific">Digitaria exilis</name>
    <dbReference type="NCBI Taxonomy" id="1010633"/>
    <lineage>
        <taxon>Eukaryota</taxon>
        <taxon>Viridiplantae</taxon>
        <taxon>Streptophyta</taxon>
        <taxon>Embryophyta</taxon>
        <taxon>Tracheophyta</taxon>
        <taxon>Spermatophyta</taxon>
        <taxon>Magnoliopsida</taxon>
        <taxon>Liliopsida</taxon>
        <taxon>Poales</taxon>
        <taxon>Poaceae</taxon>
        <taxon>PACMAD clade</taxon>
        <taxon>Panicoideae</taxon>
        <taxon>Panicodae</taxon>
        <taxon>Paniceae</taxon>
        <taxon>Anthephorinae</taxon>
        <taxon>Digitaria</taxon>
    </lineage>
</organism>
<evidence type="ECO:0000256" key="2">
    <source>
        <dbReference type="ARBA" id="ARBA00022618"/>
    </source>
</evidence>
<dbReference type="SMART" id="SM01332">
    <property type="entry name" value="Cyclin_C"/>
    <property type="match status" value="1"/>
</dbReference>
<evidence type="ECO:0000259" key="7">
    <source>
        <dbReference type="SMART" id="SM00385"/>
    </source>
</evidence>
<gene>
    <name evidence="9" type="ORF">HU200_022763</name>
</gene>
<dbReference type="InterPro" id="IPR036915">
    <property type="entry name" value="Cyclin-like_sf"/>
</dbReference>
<keyword evidence="2" id="KW-0132">Cell division</keyword>
<comment type="similarity">
    <text evidence="1">Belongs to the cyclin family. Cyclin D subfamily.</text>
</comment>
<dbReference type="InterPro" id="IPR006671">
    <property type="entry name" value="Cyclin_N"/>
</dbReference>
<dbReference type="PANTHER" id="PTHR10177">
    <property type="entry name" value="CYCLINS"/>
    <property type="match status" value="1"/>
</dbReference>
<dbReference type="Gramene" id="Dexi9A01G0016250.1">
    <property type="protein sequence ID" value="Dexi9A01G0016250.1:cds"/>
    <property type="gene ID" value="Dexi9A01G0016250"/>
</dbReference>
<keyword evidence="4" id="KW-0131">Cell cycle</keyword>
<dbReference type="SUPFAM" id="SSF47954">
    <property type="entry name" value="Cyclin-like"/>
    <property type="match status" value="1"/>
</dbReference>
<protein>
    <submittedName>
        <fullName evidence="9">Uncharacterized protein</fullName>
    </submittedName>
</protein>
<evidence type="ECO:0000259" key="8">
    <source>
        <dbReference type="SMART" id="SM01332"/>
    </source>
</evidence>
<comment type="caution">
    <text evidence="9">The sequence shown here is derived from an EMBL/GenBank/DDBJ whole genome shotgun (WGS) entry which is preliminary data.</text>
</comment>
<dbReference type="GO" id="GO:0051301">
    <property type="term" value="P:cell division"/>
    <property type="evidence" value="ECO:0007669"/>
    <property type="project" value="UniProtKB-KW"/>
</dbReference>
<keyword evidence="10" id="KW-1185">Reference proteome</keyword>
<dbReference type="OrthoDB" id="306099at2759"/>
<dbReference type="EMBL" id="JACEFO010001677">
    <property type="protein sequence ID" value="KAF8722123.1"/>
    <property type="molecule type" value="Genomic_DNA"/>
</dbReference>
<dbReference type="InterPro" id="IPR004367">
    <property type="entry name" value="Cyclin_C-dom"/>
</dbReference>
<dbReference type="Pfam" id="PF00134">
    <property type="entry name" value="Cyclin_N"/>
    <property type="match status" value="1"/>
</dbReference>
<dbReference type="InterPro" id="IPR039361">
    <property type="entry name" value="Cyclin"/>
</dbReference>
<proteinExistence type="inferred from homology"/>
<evidence type="ECO:0000256" key="5">
    <source>
        <dbReference type="RuleBase" id="RU000383"/>
    </source>
</evidence>
<reference evidence="9" key="1">
    <citation type="submission" date="2020-07" db="EMBL/GenBank/DDBJ databases">
        <title>Genome sequence and genetic diversity analysis of an under-domesticated orphan crop, white fonio (Digitaria exilis).</title>
        <authorList>
            <person name="Bennetzen J.L."/>
            <person name="Chen S."/>
            <person name="Ma X."/>
            <person name="Wang X."/>
            <person name="Yssel A.E.J."/>
            <person name="Chaluvadi S.R."/>
            <person name="Johnson M."/>
            <person name="Gangashetty P."/>
            <person name="Hamidou F."/>
            <person name="Sanogo M.D."/>
            <person name="Zwaenepoel A."/>
            <person name="Wallace J."/>
            <person name="Van De Peer Y."/>
            <person name="Van Deynze A."/>
        </authorList>
    </citation>
    <scope>NUCLEOTIDE SEQUENCE</scope>
    <source>
        <tissue evidence="9">Leaves</tissue>
    </source>
</reference>
<dbReference type="SMART" id="SM00385">
    <property type="entry name" value="CYCLIN"/>
    <property type="match status" value="1"/>
</dbReference>
<feature type="domain" description="Cyclin C-terminal" evidence="8">
    <location>
        <begin position="243"/>
        <end position="373"/>
    </location>
</feature>
<feature type="region of interest" description="Disordered" evidence="6">
    <location>
        <begin position="346"/>
        <end position="367"/>
    </location>
</feature>
<dbReference type="Gene3D" id="1.10.472.10">
    <property type="entry name" value="Cyclin-like"/>
    <property type="match status" value="2"/>
</dbReference>
<feature type="domain" description="Cyclin-like" evidence="7">
    <location>
        <begin position="144"/>
        <end position="234"/>
    </location>
</feature>
<accession>A0A835EV45</accession>
<dbReference type="InterPro" id="IPR013763">
    <property type="entry name" value="Cyclin-like_dom"/>
</dbReference>
<evidence type="ECO:0000256" key="6">
    <source>
        <dbReference type="SAM" id="MobiDB-lite"/>
    </source>
</evidence>
<dbReference type="Proteomes" id="UP000636709">
    <property type="component" value="Unassembled WGS sequence"/>
</dbReference>
<evidence type="ECO:0000256" key="1">
    <source>
        <dbReference type="ARBA" id="ARBA00009065"/>
    </source>
</evidence>
<name>A0A835EV45_9POAL</name>
<evidence type="ECO:0000256" key="3">
    <source>
        <dbReference type="ARBA" id="ARBA00023127"/>
    </source>
</evidence>